<protein>
    <recommendedName>
        <fullName evidence="3">DUF2607 domain-containing protein</fullName>
    </recommendedName>
</protein>
<dbReference type="Proteomes" id="UP000237466">
    <property type="component" value="Unassembled WGS sequence"/>
</dbReference>
<comment type="caution">
    <text evidence="1">The sequence shown here is derived from an EMBL/GenBank/DDBJ whole genome shotgun (WGS) entry which is preliminary data.</text>
</comment>
<dbReference type="EMBL" id="PDGH01000054">
    <property type="protein sequence ID" value="POB49057.1"/>
    <property type="molecule type" value="Genomic_DNA"/>
</dbReference>
<dbReference type="RefSeq" id="WP_103199978.1">
    <property type="nucleotide sequence ID" value="NZ_JASMUA010000006.1"/>
</dbReference>
<dbReference type="Pfam" id="PF10795">
    <property type="entry name" value="DUF2607"/>
    <property type="match status" value="1"/>
</dbReference>
<reference evidence="1 2" key="1">
    <citation type="journal article" date="2018" name="Front. Microbiol.">
        <title>Phylogeny of Vibrio vulnificus from the Analysis of the Core-Genome: Implications for Intra-Species Taxonomy.</title>
        <authorList>
            <person name="Roig F.J."/>
            <person name="Gonzalez-Candelas F."/>
            <person name="Sanjuan E."/>
            <person name="Fouz B."/>
            <person name="Feil E.J."/>
            <person name="Llorens C."/>
            <person name="Baker-Austin C."/>
            <person name="Oliver J.D."/>
            <person name="Danin-Poleg Y."/>
            <person name="Gibas C.J."/>
            <person name="Kashi Y."/>
            <person name="Gulig P.A."/>
            <person name="Morrison S.S."/>
            <person name="Amaro C."/>
        </authorList>
    </citation>
    <scope>NUCLEOTIDE SEQUENCE [LARGE SCALE GENOMIC DNA]</scope>
    <source>
        <strain evidence="1 2">CECT4608</strain>
    </source>
</reference>
<dbReference type="InterPro" id="IPR019731">
    <property type="entry name" value="DUF2607"/>
</dbReference>
<organism evidence="1 2">
    <name type="scientific">Vibrio vulnificus</name>
    <dbReference type="NCBI Taxonomy" id="672"/>
    <lineage>
        <taxon>Bacteria</taxon>
        <taxon>Pseudomonadati</taxon>
        <taxon>Pseudomonadota</taxon>
        <taxon>Gammaproteobacteria</taxon>
        <taxon>Vibrionales</taxon>
        <taxon>Vibrionaceae</taxon>
        <taxon>Vibrio</taxon>
    </lineage>
</organism>
<proteinExistence type="predicted"/>
<evidence type="ECO:0000313" key="2">
    <source>
        <dbReference type="Proteomes" id="UP000237466"/>
    </source>
</evidence>
<gene>
    <name evidence="1" type="ORF">CRN52_06210</name>
</gene>
<sequence length="97" mass="10718">MQHNLSLPFMTLRHTAIFAVVLSVFLSFASIAHDFDFNAEHHNSHHCQLFANAHHGVNQAAISVPVLVPKYAQAQPVTVIAPYQPTSAYLARSPPFN</sequence>
<accession>A0A2S3R5S9</accession>
<evidence type="ECO:0008006" key="3">
    <source>
        <dbReference type="Google" id="ProtNLM"/>
    </source>
</evidence>
<evidence type="ECO:0000313" key="1">
    <source>
        <dbReference type="EMBL" id="POB49057.1"/>
    </source>
</evidence>
<dbReference type="AlphaFoldDB" id="A0A2S3R5S9"/>
<name>A0A2S3R5S9_VIBVL</name>